<feature type="transmembrane region" description="Helical" evidence="2">
    <location>
        <begin position="162"/>
        <end position="182"/>
    </location>
</feature>
<feature type="compositionally biased region" description="Low complexity" evidence="1">
    <location>
        <begin position="25"/>
        <end position="34"/>
    </location>
</feature>
<protein>
    <submittedName>
        <fullName evidence="3">Membrane protein</fullName>
    </submittedName>
</protein>
<keyword evidence="2" id="KW-1133">Transmembrane helix</keyword>
<sequence>MRRQTGSEDGATESNGGTGEPVRGSAAEDAASDSPDPDTDPKPKDDASSGAKPRSSGPDSGDPTDGRQKFQWQTRYTGGTAWRQISIEAIYTVAVALLSLILIFVVWRGIIPKWLDLTAAEAKAFRVYGFYTAAGLLGGTVFCLKYLYRVVARGYWHEDRRLWRFISPLIAASVAFAIGALIQSKLISFAVSSRAPGIVGTGFLVGYFGDQAVAKLHEIANVLFGTSTRSS</sequence>
<feature type="region of interest" description="Disordered" evidence="1">
    <location>
        <begin position="1"/>
        <end position="68"/>
    </location>
</feature>
<dbReference type="AlphaFoldDB" id="B4EEA5"/>
<organism evidence="3 4">
    <name type="scientific">Burkholderia cenocepacia (strain ATCC BAA-245 / DSM 16553 / LMG 16656 / NCTC 13227 / J2315 / CF5610)</name>
    <name type="common">Burkholderia cepacia (strain J2315)</name>
    <dbReference type="NCBI Taxonomy" id="216591"/>
    <lineage>
        <taxon>Bacteria</taxon>
        <taxon>Pseudomonadati</taxon>
        <taxon>Pseudomonadota</taxon>
        <taxon>Betaproteobacteria</taxon>
        <taxon>Burkholderiales</taxon>
        <taxon>Burkholderiaceae</taxon>
        <taxon>Burkholderia</taxon>
        <taxon>Burkholderia cepacia complex</taxon>
    </lineage>
</organism>
<keyword evidence="2" id="KW-0812">Transmembrane</keyword>
<accession>B4EEA5</accession>
<evidence type="ECO:0000256" key="2">
    <source>
        <dbReference type="SAM" id="Phobius"/>
    </source>
</evidence>
<dbReference type="eggNOG" id="ENOG50339P9">
    <property type="taxonomic scope" value="Bacteria"/>
</dbReference>
<evidence type="ECO:0000313" key="4">
    <source>
        <dbReference type="Proteomes" id="UP000001035"/>
    </source>
</evidence>
<dbReference type="HOGENOM" id="CLU_1197945_0_0_4"/>
<proteinExistence type="predicted"/>
<keyword evidence="2" id="KW-0472">Membrane</keyword>
<reference evidence="3 4" key="1">
    <citation type="journal article" date="2009" name="J. Bacteriol.">
        <title>The genome of Burkholderia cenocepacia J2315, an epidemic pathogen of cystic fibrosis patients.</title>
        <authorList>
            <person name="Holden M.T."/>
            <person name="Seth-Smith H.M."/>
            <person name="Crossman L.C."/>
            <person name="Sebaihia M."/>
            <person name="Bentley S.D."/>
            <person name="Cerdeno-Tarraga A.M."/>
            <person name="Thomson N.R."/>
            <person name="Bason N."/>
            <person name="Quail M.A."/>
            <person name="Sharp S."/>
            <person name="Cherevach I."/>
            <person name="Churcher C."/>
            <person name="Goodhead I."/>
            <person name="Hauser H."/>
            <person name="Holroyd N."/>
            <person name="Mungall K."/>
            <person name="Scott P."/>
            <person name="Walker D."/>
            <person name="White B."/>
            <person name="Rose H."/>
            <person name="Iversen P."/>
            <person name="Mil-Homens D."/>
            <person name="Rocha E.P."/>
            <person name="Fialho A.M."/>
            <person name="Baldwin A."/>
            <person name="Dowson C."/>
            <person name="Barrell B.G."/>
            <person name="Govan J.R."/>
            <person name="Vandamme P."/>
            <person name="Hart C.A."/>
            <person name="Mahenthiralingam E."/>
            <person name="Parkhill J."/>
        </authorList>
    </citation>
    <scope>NUCLEOTIDE SEQUENCE [LARGE SCALE GENOMIC DNA]</scope>
    <source>
        <strain evidence="4">ATCC BAA-245 / DSM 16553 / LMG 16656 / NCTC 13227 / J2315 / CF5610</strain>
    </source>
</reference>
<dbReference type="KEGG" id="bcj:BCAL0180"/>
<dbReference type="EMBL" id="AM747720">
    <property type="protein sequence ID" value="CAR50489.1"/>
    <property type="molecule type" value="Genomic_DNA"/>
</dbReference>
<feature type="transmembrane region" description="Helical" evidence="2">
    <location>
        <begin position="130"/>
        <end position="150"/>
    </location>
</feature>
<dbReference type="Proteomes" id="UP000001035">
    <property type="component" value="Chromosome 1"/>
</dbReference>
<gene>
    <name evidence="3" type="ORF">BCAL0180</name>
</gene>
<feature type="transmembrane region" description="Helical" evidence="2">
    <location>
        <begin position="89"/>
        <end position="110"/>
    </location>
</feature>
<evidence type="ECO:0000256" key="1">
    <source>
        <dbReference type="SAM" id="MobiDB-lite"/>
    </source>
</evidence>
<evidence type="ECO:0000313" key="3">
    <source>
        <dbReference type="EMBL" id="CAR50489.1"/>
    </source>
</evidence>
<keyword evidence="4" id="KW-1185">Reference proteome</keyword>
<name>B4EEA5_BURCJ</name>